<dbReference type="GO" id="GO:0016746">
    <property type="term" value="F:acyltransferase activity"/>
    <property type="evidence" value="ECO:0007669"/>
    <property type="project" value="UniProtKB-KW"/>
</dbReference>
<keyword evidence="5 10" id="KW-0443">Lipid metabolism</keyword>
<evidence type="ECO:0000256" key="3">
    <source>
        <dbReference type="ARBA" id="ARBA00022516"/>
    </source>
</evidence>
<dbReference type="SUPFAM" id="SSF53659">
    <property type="entry name" value="Isocitrate/Isopropylmalate dehydrogenase-like"/>
    <property type="match status" value="1"/>
</dbReference>
<evidence type="ECO:0000256" key="6">
    <source>
        <dbReference type="ARBA" id="ARBA00023209"/>
    </source>
</evidence>
<comment type="similarity">
    <text evidence="10">Belongs to the PlsX family.</text>
</comment>
<gene>
    <name evidence="10 11" type="primary">plsX</name>
    <name evidence="11" type="ORF">NBRC116591_20040</name>
</gene>
<dbReference type="HAMAP" id="MF_00019">
    <property type="entry name" value="PlsX"/>
    <property type="match status" value="1"/>
</dbReference>
<comment type="function">
    <text evidence="10">Catalyzes the reversible formation of acyl-phosphate (acyl-PO(4)) from acyl-[acyl-carrier-protein] (acyl-ACP). This enzyme utilizes acyl-ACP as fatty acyl donor, but not acyl-CoA.</text>
</comment>
<dbReference type="InterPro" id="IPR003664">
    <property type="entry name" value="FA_synthesis"/>
</dbReference>
<keyword evidence="3 10" id="KW-0444">Lipid biosynthesis</keyword>
<protein>
    <recommendedName>
        <fullName evidence="8 10">Phosphate acyltransferase</fullName>
        <ecNumber evidence="8 10">2.3.1.274</ecNumber>
    </recommendedName>
    <alternativeName>
        <fullName evidence="10">Acyl-ACP phosphotransacylase</fullName>
    </alternativeName>
    <alternativeName>
        <fullName evidence="10">Acyl-[acyl-carrier-protein]--phosphate acyltransferase</fullName>
    </alternativeName>
    <alternativeName>
        <fullName evidence="10">Phosphate-acyl-ACP acyltransferase</fullName>
    </alternativeName>
</protein>
<proteinExistence type="inferred from homology"/>
<evidence type="ECO:0000256" key="2">
    <source>
        <dbReference type="ARBA" id="ARBA00022490"/>
    </source>
</evidence>
<dbReference type="EMBL" id="BAABWN010000006">
    <property type="protein sequence ID" value="GAA6168193.1"/>
    <property type="molecule type" value="Genomic_DNA"/>
</dbReference>
<organism evidence="11 12">
    <name type="scientific">Sessilibacter corallicola</name>
    <dbReference type="NCBI Taxonomy" id="2904075"/>
    <lineage>
        <taxon>Bacteria</taxon>
        <taxon>Pseudomonadati</taxon>
        <taxon>Pseudomonadota</taxon>
        <taxon>Gammaproteobacteria</taxon>
        <taxon>Cellvibrionales</taxon>
        <taxon>Cellvibrionaceae</taxon>
        <taxon>Sessilibacter</taxon>
    </lineage>
</organism>
<dbReference type="PANTHER" id="PTHR30100:SF1">
    <property type="entry name" value="PHOSPHATE ACYLTRANSFERASE"/>
    <property type="match status" value="1"/>
</dbReference>
<dbReference type="InterPro" id="IPR012281">
    <property type="entry name" value="Phospholipid_synth_PlsX-like"/>
</dbReference>
<keyword evidence="11" id="KW-0012">Acyltransferase</keyword>
<name>A0ABQ0A965_9GAMM</name>
<dbReference type="Gene3D" id="3.40.718.10">
    <property type="entry name" value="Isopropylmalate Dehydrogenase"/>
    <property type="match status" value="1"/>
</dbReference>
<dbReference type="PANTHER" id="PTHR30100">
    <property type="entry name" value="FATTY ACID/PHOSPHOLIPID SYNTHESIS PROTEIN PLSX"/>
    <property type="match status" value="1"/>
</dbReference>
<evidence type="ECO:0000313" key="12">
    <source>
        <dbReference type="Proteomes" id="UP001465153"/>
    </source>
</evidence>
<evidence type="ECO:0000256" key="10">
    <source>
        <dbReference type="HAMAP-Rule" id="MF_00019"/>
    </source>
</evidence>
<comment type="subunit">
    <text evidence="9 10">Homodimer. Probably interacts with PlsY.</text>
</comment>
<keyword evidence="12" id="KW-1185">Reference proteome</keyword>
<evidence type="ECO:0000256" key="7">
    <source>
        <dbReference type="ARBA" id="ARBA00023264"/>
    </source>
</evidence>
<comment type="subcellular location">
    <subcellularLocation>
        <location evidence="10">Cytoplasm</location>
    </subcellularLocation>
    <text evidence="10">Associated with the membrane possibly through PlsY.</text>
</comment>
<evidence type="ECO:0000256" key="5">
    <source>
        <dbReference type="ARBA" id="ARBA00023098"/>
    </source>
</evidence>
<dbReference type="EC" id="2.3.1.274" evidence="8 10"/>
<comment type="catalytic activity">
    <reaction evidence="1 10">
        <text>a fatty acyl-[ACP] + phosphate = an acyl phosphate + holo-[ACP]</text>
        <dbReference type="Rhea" id="RHEA:42292"/>
        <dbReference type="Rhea" id="RHEA-COMP:9685"/>
        <dbReference type="Rhea" id="RHEA-COMP:14125"/>
        <dbReference type="ChEBI" id="CHEBI:43474"/>
        <dbReference type="ChEBI" id="CHEBI:59918"/>
        <dbReference type="ChEBI" id="CHEBI:64479"/>
        <dbReference type="ChEBI" id="CHEBI:138651"/>
        <dbReference type="EC" id="2.3.1.274"/>
    </reaction>
</comment>
<dbReference type="PIRSF" id="PIRSF002465">
    <property type="entry name" value="Phsphlp_syn_PlsX"/>
    <property type="match status" value="1"/>
</dbReference>
<evidence type="ECO:0000256" key="8">
    <source>
        <dbReference type="ARBA" id="ARBA00024069"/>
    </source>
</evidence>
<dbReference type="NCBIfam" id="TIGR00182">
    <property type="entry name" value="plsX"/>
    <property type="match status" value="1"/>
</dbReference>
<keyword evidence="7 10" id="KW-1208">Phospholipid metabolism</keyword>
<accession>A0ABQ0A965</accession>
<keyword evidence="6 10" id="KW-0594">Phospholipid biosynthesis</keyword>
<evidence type="ECO:0000256" key="4">
    <source>
        <dbReference type="ARBA" id="ARBA00022679"/>
    </source>
</evidence>
<evidence type="ECO:0000313" key="11">
    <source>
        <dbReference type="EMBL" id="GAA6168193.1"/>
    </source>
</evidence>
<evidence type="ECO:0000256" key="1">
    <source>
        <dbReference type="ARBA" id="ARBA00001232"/>
    </source>
</evidence>
<dbReference type="Pfam" id="PF02504">
    <property type="entry name" value="FA_synthesis"/>
    <property type="match status" value="1"/>
</dbReference>
<reference evidence="11 12" key="1">
    <citation type="submission" date="2024-04" db="EMBL/GenBank/DDBJ databases">
        <title>Draft genome sequence of Sessilibacter corallicola NBRC 116591.</title>
        <authorList>
            <person name="Miyakawa T."/>
            <person name="Kusuya Y."/>
            <person name="Miura T."/>
        </authorList>
    </citation>
    <scope>NUCLEOTIDE SEQUENCE [LARGE SCALE GENOMIC DNA]</scope>
    <source>
        <strain evidence="11 12">KU-00831-HH</strain>
    </source>
</reference>
<keyword evidence="4 10" id="KW-0808">Transferase</keyword>
<dbReference type="Proteomes" id="UP001465153">
    <property type="component" value="Unassembled WGS sequence"/>
</dbReference>
<comment type="pathway">
    <text evidence="10">Lipid metabolism; phospholipid metabolism.</text>
</comment>
<comment type="caution">
    <text evidence="11">The sequence shown here is derived from an EMBL/GenBank/DDBJ whole genome shotgun (WGS) entry which is preliminary data.</text>
</comment>
<evidence type="ECO:0000256" key="9">
    <source>
        <dbReference type="ARBA" id="ARBA00046608"/>
    </source>
</evidence>
<sequence>MGGDHGLRSTVPASIKFAENNPKVNVKLFAVKDASLSIPSLSNLEIRYCESSVAMDESISVALRRKMSSSMAQALVEVENRQADICVSAGNTAALLAFGYHILGAYSGLKRPAICKPIPTLIGHSYMLDLGANVNVEPSVLHDFAKLGCGLSRLVDGNSSPKVALLNIGTESKKGNEVIQQAHALLKNDKTLNYSGFIEGDSIYSGHVDVIVCDGFVGNVALKVSEGVARMALSQLKESFKSSLYGRALGQFARPLLRKWRTQFDPARYNGACFLGLNGSVIKSHGSADSLAFQYALEMAHDFASKKTTELLRDEMAEFITS</sequence>
<keyword evidence="2 10" id="KW-0963">Cytoplasm</keyword>